<comment type="caution">
    <text evidence="13">The sequence shown here is derived from an EMBL/GenBank/DDBJ whole genome shotgun (WGS) entry which is preliminary data.</text>
</comment>
<evidence type="ECO:0000313" key="14">
    <source>
        <dbReference type="Proteomes" id="UP001233172"/>
    </source>
</evidence>
<dbReference type="SUPFAM" id="SSF55979">
    <property type="entry name" value="DNA clamp"/>
    <property type="match status" value="1"/>
</dbReference>
<evidence type="ECO:0000256" key="4">
    <source>
        <dbReference type="ARBA" id="ARBA00022722"/>
    </source>
</evidence>
<proteinExistence type="inferred from homology"/>
<dbReference type="GO" id="GO:0071479">
    <property type="term" value="P:cellular response to ionizing radiation"/>
    <property type="evidence" value="ECO:0007669"/>
    <property type="project" value="TreeGrafter"/>
</dbReference>
<feature type="region of interest" description="Disordered" evidence="12">
    <location>
        <begin position="368"/>
        <end position="442"/>
    </location>
</feature>
<comment type="similarity">
    <text evidence="2">Belongs to the rad9 family.</text>
</comment>
<accession>A0AAD8FMW4</accession>
<dbReference type="AlphaFoldDB" id="A0AAD8FMW4"/>
<dbReference type="Proteomes" id="UP001233172">
    <property type="component" value="Unassembled WGS sequence"/>
</dbReference>
<dbReference type="CDD" id="cd00577">
    <property type="entry name" value="PCNA"/>
    <property type="match status" value="1"/>
</dbReference>
<keyword evidence="5" id="KW-0227">DNA damage</keyword>
<keyword evidence="4" id="KW-0540">Nuclease</keyword>
<feature type="compositionally biased region" description="Polar residues" evidence="12">
    <location>
        <begin position="284"/>
        <end position="338"/>
    </location>
</feature>
<comment type="function">
    <text evidence="9">Component of the 9-1-1 cell-cycle checkpoint response complex that plays a major role in DNA repair. The 9-1-1 complex is recruited to DNA lesion upon damage by the RAD17-replication factor C (RFC) clamp loader complex. Acts then as a sliding clamp platform on DNA for several proteins involved in long-patch base excision repair (LP-BER). The 9-1-1 complex stimulates DNA polymerase beta (POLB) activity by increasing its affinity for the 3'-OH end of the primer-template and stabilizes POLB to those sites where LP-BER proceeds; endonuclease FEN1 cleavage activity on substrates with double, nick, or gap flaps of distinct sequences and lengths; and DNA ligase I (LIG1) on long-patch base excision repair substrates. The 9-1-1 complex is necessary for the recruitment of RHNO1 to sites of double-stranded breaks (DSB) occurring during the S phase. RAD9A possesses 3'-&gt;5' double stranded DNA exonuclease activity.</text>
</comment>
<keyword evidence="8" id="KW-0539">Nucleus</keyword>
<protein>
    <recommendedName>
        <fullName evidence="10">Cell cycle checkpoint control protein RAD9A</fullName>
    </recommendedName>
    <alternativeName>
        <fullName evidence="11">DNA repair exonuclease rad9 homolog A</fullName>
    </alternativeName>
</protein>
<keyword evidence="3" id="KW-0597">Phosphoprotein</keyword>
<name>A0AAD8FMW4_BIOPF</name>
<dbReference type="InterPro" id="IPR007268">
    <property type="entry name" value="Rad9/Ddc1"/>
</dbReference>
<evidence type="ECO:0000256" key="10">
    <source>
        <dbReference type="ARBA" id="ARBA00069752"/>
    </source>
</evidence>
<evidence type="ECO:0000313" key="13">
    <source>
        <dbReference type="EMBL" id="KAK0068899.1"/>
    </source>
</evidence>
<dbReference type="Pfam" id="PF04139">
    <property type="entry name" value="Rad9"/>
    <property type="match status" value="1"/>
</dbReference>
<dbReference type="GO" id="GO:0006281">
    <property type="term" value="P:DNA repair"/>
    <property type="evidence" value="ECO:0007669"/>
    <property type="project" value="TreeGrafter"/>
</dbReference>
<dbReference type="Gene3D" id="3.70.10.10">
    <property type="match status" value="1"/>
</dbReference>
<reference evidence="13" key="1">
    <citation type="journal article" date="2023" name="PLoS Negl. Trop. Dis.">
        <title>A genome sequence for Biomphalaria pfeifferi, the major vector snail for the human-infecting parasite Schistosoma mansoni.</title>
        <authorList>
            <person name="Bu L."/>
            <person name="Lu L."/>
            <person name="Laidemitt M.R."/>
            <person name="Zhang S.M."/>
            <person name="Mutuku M."/>
            <person name="Mkoji G."/>
            <person name="Steinauer M."/>
            <person name="Loker E.S."/>
        </authorList>
    </citation>
    <scope>NUCLEOTIDE SEQUENCE</scope>
    <source>
        <strain evidence="13">KasaAsao</strain>
    </source>
</reference>
<gene>
    <name evidence="13" type="ORF">Bpfe_001862</name>
</gene>
<dbReference type="InterPro" id="IPR046938">
    <property type="entry name" value="DNA_clamp_sf"/>
</dbReference>
<evidence type="ECO:0000256" key="6">
    <source>
        <dbReference type="ARBA" id="ARBA00022801"/>
    </source>
</evidence>
<evidence type="ECO:0000256" key="9">
    <source>
        <dbReference type="ARBA" id="ARBA00059283"/>
    </source>
</evidence>
<dbReference type="GO" id="GO:0000076">
    <property type="term" value="P:DNA replication checkpoint signaling"/>
    <property type="evidence" value="ECO:0007669"/>
    <property type="project" value="TreeGrafter"/>
</dbReference>
<reference evidence="13" key="2">
    <citation type="submission" date="2023-04" db="EMBL/GenBank/DDBJ databases">
        <authorList>
            <person name="Bu L."/>
            <person name="Lu L."/>
            <person name="Laidemitt M.R."/>
            <person name="Zhang S.M."/>
            <person name="Mutuku M."/>
            <person name="Mkoji G."/>
            <person name="Steinauer M."/>
            <person name="Loker E.S."/>
        </authorList>
    </citation>
    <scope>NUCLEOTIDE SEQUENCE</scope>
    <source>
        <strain evidence="13">KasaAsao</strain>
        <tissue evidence="13">Whole Snail</tissue>
    </source>
</reference>
<dbReference type="GO" id="GO:0031573">
    <property type="term" value="P:mitotic intra-S DNA damage checkpoint signaling"/>
    <property type="evidence" value="ECO:0007669"/>
    <property type="project" value="TreeGrafter"/>
</dbReference>
<evidence type="ECO:0000256" key="2">
    <source>
        <dbReference type="ARBA" id="ARBA00008494"/>
    </source>
</evidence>
<keyword evidence="6" id="KW-0378">Hydrolase</keyword>
<evidence type="ECO:0000256" key="5">
    <source>
        <dbReference type="ARBA" id="ARBA00022763"/>
    </source>
</evidence>
<evidence type="ECO:0000256" key="3">
    <source>
        <dbReference type="ARBA" id="ARBA00022553"/>
    </source>
</evidence>
<organism evidence="13 14">
    <name type="scientific">Biomphalaria pfeifferi</name>
    <name type="common">Bloodfluke planorb</name>
    <name type="synonym">Freshwater snail</name>
    <dbReference type="NCBI Taxonomy" id="112525"/>
    <lineage>
        <taxon>Eukaryota</taxon>
        <taxon>Metazoa</taxon>
        <taxon>Spiralia</taxon>
        <taxon>Lophotrochozoa</taxon>
        <taxon>Mollusca</taxon>
        <taxon>Gastropoda</taxon>
        <taxon>Heterobranchia</taxon>
        <taxon>Euthyneura</taxon>
        <taxon>Panpulmonata</taxon>
        <taxon>Hygrophila</taxon>
        <taxon>Lymnaeoidea</taxon>
        <taxon>Planorbidae</taxon>
        <taxon>Biomphalaria</taxon>
    </lineage>
</organism>
<evidence type="ECO:0000256" key="8">
    <source>
        <dbReference type="ARBA" id="ARBA00023242"/>
    </source>
</evidence>
<keyword evidence="14" id="KW-1185">Reference proteome</keyword>
<evidence type="ECO:0000256" key="11">
    <source>
        <dbReference type="ARBA" id="ARBA00079896"/>
    </source>
</evidence>
<feature type="compositionally biased region" description="Low complexity" evidence="12">
    <location>
        <begin position="530"/>
        <end position="540"/>
    </location>
</feature>
<dbReference type="PANTHER" id="PTHR15237:SF0">
    <property type="entry name" value="CELL CYCLE CHECKPOINT CONTROL PROTEIN"/>
    <property type="match status" value="1"/>
</dbReference>
<dbReference type="FunFam" id="3.70.10.10:FF:000005">
    <property type="entry name" value="Cell cycle checkpoint control protein"/>
    <property type="match status" value="1"/>
</dbReference>
<dbReference type="PANTHER" id="PTHR15237">
    <property type="entry name" value="DNA REPAIR PROTEIN RAD9"/>
    <property type="match status" value="1"/>
</dbReference>
<feature type="compositionally biased region" description="Basic and acidic residues" evidence="12">
    <location>
        <begin position="400"/>
        <end position="415"/>
    </location>
</feature>
<feature type="region of interest" description="Disordered" evidence="12">
    <location>
        <begin position="284"/>
        <end position="355"/>
    </location>
</feature>
<dbReference type="EMBL" id="JASAOG010000004">
    <property type="protein sequence ID" value="KAK0068899.1"/>
    <property type="molecule type" value="Genomic_DNA"/>
</dbReference>
<evidence type="ECO:0000256" key="1">
    <source>
        <dbReference type="ARBA" id="ARBA00004123"/>
    </source>
</evidence>
<evidence type="ECO:0000256" key="7">
    <source>
        <dbReference type="ARBA" id="ARBA00022839"/>
    </source>
</evidence>
<keyword evidence="7" id="KW-0269">Exonuclease</keyword>
<sequence length="553" mass="61430">MTTKSRSMNCTIPGISLKVFGRAIQSLSKIGDELYFEPSEDGLYLRAVNSCRSAYGCFQFSSKFFVHYVSGSAARGTVNDKDALRCKIGMKSIMTVFRSLGTIDKTVEKCQISLNMIDARLVFQMYCRHGIIKTHNLAFIECETLQAVHSKDLCPNKFTAPPKLLCEAVVNFQNNQEEITLIIRPDYLALKNYVDDEPDSSKVMYTELTLSPNEFENYQVGVDSDVTFCLREMRAVLGFCDLTGLPLTVQFDTPGRPITFSVTSDPSFEANFLLATLAETESSQQSQYQHATQKSQTNINNGKSVTSKNVKVQNGTGPSISTLSTNPRVSLHQHQPSSYCLPGSSRAMLDDGDDNELSSVMMDISVPEDTLPLSHDPPQSASHAGRNLASGKSLSRRHSLQKEDAEEKVSKRDNFSRSNHHKFRSLTSQSLEDCGGTSHRLPNAFKENEIDHTQSLNNQLYKSGESKIQIPNLNRKQLSLKSHCLSDEDVSPVIPLQDTHTLNPESEGENEDEVPGTPPSKKFRAVFFGTQSSTQPTQSQRRVEILAPDSDPE</sequence>
<dbReference type="GO" id="GO:0030896">
    <property type="term" value="C:checkpoint clamp complex"/>
    <property type="evidence" value="ECO:0007669"/>
    <property type="project" value="InterPro"/>
</dbReference>
<dbReference type="GO" id="GO:0004527">
    <property type="term" value="F:exonuclease activity"/>
    <property type="evidence" value="ECO:0007669"/>
    <property type="project" value="UniProtKB-KW"/>
</dbReference>
<feature type="region of interest" description="Disordered" evidence="12">
    <location>
        <begin position="490"/>
        <end position="553"/>
    </location>
</feature>
<comment type="subcellular location">
    <subcellularLocation>
        <location evidence="1">Nucleus</location>
    </subcellularLocation>
</comment>
<evidence type="ECO:0000256" key="12">
    <source>
        <dbReference type="SAM" id="MobiDB-lite"/>
    </source>
</evidence>